<dbReference type="Gene3D" id="1.10.10.10">
    <property type="entry name" value="Winged helix-like DNA-binding domain superfamily/Winged helix DNA-binding domain"/>
    <property type="match status" value="1"/>
</dbReference>
<dbReference type="GO" id="GO:0000976">
    <property type="term" value="F:transcription cis-regulatory region binding"/>
    <property type="evidence" value="ECO:0007669"/>
    <property type="project" value="TreeGrafter"/>
</dbReference>
<organism evidence="6 7">
    <name type="scientific">Streptomyces dysideae</name>
    <dbReference type="NCBI Taxonomy" id="909626"/>
    <lineage>
        <taxon>Bacteria</taxon>
        <taxon>Bacillati</taxon>
        <taxon>Actinomycetota</taxon>
        <taxon>Actinomycetes</taxon>
        <taxon>Kitasatosporales</taxon>
        <taxon>Streptomycetaceae</taxon>
        <taxon>Streptomyces</taxon>
    </lineage>
</organism>
<evidence type="ECO:0000256" key="2">
    <source>
        <dbReference type="ARBA" id="ARBA00023015"/>
    </source>
</evidence>
<evidence type="ECO:0000256" key="3">
    <source>
        <dbReference type="ARBA" id="ARBA00023163"/>
    </source>
</evidence>
<dbReference type="Pfam" id="PF00126">
    <property type="entry name" value="HTH_1"/>
    <property type="match status" value="1"/>
</dbReference>
<dbReference type="PRINTS" id="PR00039">
    <property type="entry name" value="HTHLYSR"/>
</dbReference>
<dbReference type="STRING" id="909626.AQJ91_38205"/>
<evidence type="ECO:0000313" key="6">
    <source>
        <dbReference type="EMBL" id="KUO16056.1"/>
    </source>
</evidence>
<proteinExistence type="inferred from homology"/>
<keyword evidence="3" id="KW-0804">Transcription</keyword>
<gene>
    <name evidence="6" type="ORF">AQJ91_38205</name>
</gene>
<dbReference type="GO" id="GO:0003700">
    <property type="term" value="F:DNA-binding transcription factor activity"/>
    <property type="evidence" value="ECO:0007669"/>
    <property type="project" value="InterPro"/>
</dbReference>
<dbReference type="InterPro" id="IPR036388">
    <property type="entry name" value="WH-like_DNA-bd_sf"/>
</dbReference>
<keyword evidence="7" id="KW-1185">Reference proteome</keyword>
<name>A0A124IDS5_9ACTN</name>
<comment type="caution">
    <text evidence="6">The sequence shown here is derived from an EMBL/GenBank/DDBJ whole genome shotgun (WGS) entry which is preliminary data.</text>
</comment>
<reference evidence="6 7" key="1">
    <citation type="submission" date="2015-10" db="EMBL/GenBank/DDBJ databases">
        <title>Draft genome sequence of Streptomyces sp. RV15, isolated from a marine sponge.</title>
        <authorList>
            <person name="Ruckert C."/>
            <person name="Abdelmohsen U.R."/>
            <person name="Winkler A."/>
            <person name="Hentschel U."/>
            <person name="Kalinowski J."/>
            <person name="Kampfer P."/>
            <person name="Glaeser S."/>
        </authorList>
    </citation>
    <scope>NUCLEOTIDE SEQUENCE [LARGE SCALE GENOMIC DNA]</scope>
    <source>
        <strain evidence="6 7">RV15</strain>
    </source>
</reference>
<dbReference type="InterPro" id="IPR000847">
    <property type="entry name" value="LysR_HTH_N"/>
</dbReference>
<dbReference type="PROSITE" id="PS50931">
    <property type="entry name" value="HTH_LYSR"/>
    <property type="match status" value="1"/>
</dbReference>
<accession>A0A124IDS5</accession>
<sequence>MVHLLPVNLAYFLEVARAGSVTEAARVLNVAPSAVSRQIAELEAGIGVPLFARQPRGMILTGAGSRDRRSAVRPAATRHDPHRRGLPGSAFRCSPGSHAA</sequence>
<evidence type="ECO:0000256" key="4">
    <source>
        <dbReference type="SAM" id="MobiDB-lite"/>
    </source>
</evidence>
<dbReference type="EMBL" id="LMXB01000096">
    <property type="protein sequence ID" value="KUO16056.1"/>
    <property type="molecule type" value="Genomic_DNA"/>
</dbReference>
<evidence type="ECO:0000313" key="7">
    <source>
        <dbReference type="Proteomes" id="UP000053260"/>
    </source>
</evidence>
<dbReference type="PANTHER" id="PTHR30126">
    <property type="entry name" value="HTH-TYPE TRANSCRIPTIONAL REGULATOR"/>
    <property type="match status" value="1"/>
</dbReference>
<dbReference type="SUPFAM" id="SSF46785">
    <property type="entry name" value="Winged helix' DNA-binding domain"/>
    <property type="match status" value="1"/>
</dbReference>
<dbReference type="AlphaFoldDB" id="A0A124IDS5"/>
<evidence type="ECO:0000259" key="5">
    <source>
        <dbReference type="PROSITE" id="PS50931"/>
    </source>
</evidence>
<protein>
    <recommendedName>
        <fullName evidence="5">HTH lysR-type domain-containing protein</fullName>
    </recommendedName>
</protein>
<dbReference type="PANTHER" id="PTHR30126:SF39">
    <property type="entry name" value="HTH-TYPE TRANSCRIPTIONAL REGULATOR CYSL"/>
    <property type="match status" value="1"/>
</dbReference>
<comment type="similarity">
    <text evidence="1">Belongs to the LysR transcriptional regulatory family.</text>
</comment>
<feature type="domain" description="HTH lysR-type" evidence="5">
    <location>
        <begin position="9"/>
        <end position="61"/>
    </location>
</feature>
<dbReference type="Proteomes" id="UP000053260">
    <property type="component" value="Unassembled WGS sequence"/>
</dbReference>
<keyword evidence="2" id="KW-0805">Transcription regulation</keyword>
<evidence type="ECO:0000256" key="1">
    <source>
        <dbReference type="ARBA" id="ARBA00009437"/>
    </source>
</evidence>
<dbReference type="InterPro" id="IPR036390">
    <property type="entry name" value="WH_DNA-bd_sf"/>
</dbReference>
<feature type="region of interest" description="Disordered" evidence="4">
    <location>
        <begin position="63"/>
        <end position="100"/>
    </location>
</feature>